<dbReference type="Gene3D" id="2.60.120.200">
    <property type="match status" value="1"/>
</dbReference>
<name>A0ABV0X1U9_9TELE</name>
<dbReference type="PROSITE" id="PS50025">
    <property type="entry name" value="LAM_G_DOMAIN"/>
    <property type="match status" value="1"/>
</dbReference>
<reference evidence="3 4" key="1">
    <citation type="submission" date="2021-06" db="EMBL/GenBank/DDBJ databases">
        <authorList>
            <person name="Palmer J.M."/>
        </authorList>
    </citation>
    <scope>NUCLEOTIDE SEQUENCE [LARGE SCALE GENOMIC DNA]</scope>
    <source>
        <strain evidence="3 4">XR_2019</strain>
        <tissue evidence="3">Muscle</tissue>
    </source>
</reference>
<comment type="caution">
    <text evidence="1">Lacks conserved residue(s) required for the propagation of feature annotation.</text>
</comment>
<dbReference type="EMBL" id="JAHRIM010082878">
    <property type="protein sequence ID" value="MEQ2275790.1"/>
    <property type="molecule type" value="Genomic_DNA"/>
</dbReference>
<dbReference type="CDD" id="cd00110">
    <property type="entry name" value="LamG"/>
    <property type="match status" value="1"/>
</dbReference>
<evidence type="ECO:0000313" key="4">
    <source>
        <dbReference type="Proteomes" id="UP001444071"/>
    </source>
</evidence>
<sequence>IKRKNVVQLSVDTIDNYKIGPPSSTFPTTKDALYVGGIPESLMQQMLPVKSSFVGCIQDMKINDVSVSFHRSSGIFGPVNLKECPG</sequence>
<feature type="domain" description="Laminin G" evidence="2">
    <location>
        <begin position="1"/>
        <end position="84"/>
    </location>
</feature>
<dbReference type="Pfam" id="PF02210">
    <property type="entry name" value="Laminin_G_2"/>
    <property type="match status" value="1"/>
</dbReference>
<evidence type="ECO:0000259" key="2">
    <source>
        <dbReference type="PROSITE" id="PS50025"/>
    </source>
</evidence>
<evidence type="ECO:0000313" key="3">
    <source>
        <dbReference type="EMBL" id="MEQ2275790.1"/>
    </source>
</evidence>
<evidence type="ECO:0000256" key="1">
    <source>
        <dbReference type="PROSITE-ProRule" id="PRU00122"/>
    </source>
</evidence>
<comment type="caution">
    <text evidence="3">The sequence shown here is derived from an EMBL/GenBank/DDBJ whole genome shotgun (WGS) entry which is preliminary data.</text>
</comment>
<organism evidence="3 4">
    <name type="scientific">Xenotaenia resolanae</name>
    <dbReference type="NCBI Taxonomy" id="208358"/>
    <lineage>
        <taxon>Eukaryota</taxon>
        <taxon>Metazoa</taxon>
        <taxon>Chordata</taxon>
        <taxon>Craniata</taxon>
        <taxon>Vertebrata</taxon>
        <taxon>Euteleostomi</taxon>
        <taxon>Actinopterygii</taxon>
        <taxon>Neopterygii</taxon>
        <taxon>Teleostei</taxon>
        <taxon>Neoteleostei</taxon>
        <taxon>Acanthomorphata</taxon>
        <taxon>Ovalentaria</taxon>
        <taxon>Atherinomorphae</taxon>
        <taxon>Cyprinodontiformes</taxon>
        <taxon>Goodeidae</taxon>
        <taxon>Xenotaenia</taxon>
    </lineage>
</organism>
<feature type="non-terminal residue" evidence="3">
    <location>
        <position position="1"/>
    </location>
</feature>
<gene>
    <name evidence="3" type="ORF">XENORESO_008918</name>
</gene>
<keyword evidence="4" id="KW-1185">Reference proteome</keyword>
<dbReference type="InterPro" id="IPR001791">
    <property type="entry name" value="Laminin_G"/>
</dbReference>
<protein>
    <recommendedName>
        <fullName evidence="2">Laminin G domain-containing protein</fullName>
    </recommendedName>
</protein>
<dbReference type="SUPFAM" id="SSF49899">
    <property type="entry name" value="Concanavalin A-like lectins/glucanases"/>
    <property type="match status" value="1"/>
</dbReference>
<accession>A0ABV0X1U9</accession>
<proteinExistence type="predicted"/>
<dbReference type="Proteomes" id="UP001444071">
    <property type="component" value="Unassembled WGS sequence"/>
</dbReference>
<dbReference type="InterPro" id="IPR013320">
    <property type="entry name" value="ConA-like_dom_sf"/>
</dbReference>